<feature type="domain" description="Disease resistance N-terminal" evidence="8">
    <location>
        <begin position="21"/>
        <end position="99"/>
    </location>
</feature>
<dbReference type="InterPro" id="IPR036388">
    <property type="entry name" value="WH-like_DNA-bd_sf"/>
</dbReference>
<dbReference type="GO" id="GO:0002758">
    <property type="term" value="P:innate immune response-activating signaling pathway"/>
    <property type="evidence" value="ECO:0007669"/>
    <property type="project" value="UniProtKB-ARBA"/>
</dbReference>
<sequence>MAEAVILLTVKKIGVALGNEAINQATSYFKKSVTQLTELQGSMGRIRRELRLMHEFLSGMDVRNRNNRKYEIWVEEVRMLVYQIEDIVDDYLHLVGHKHHIGWGTYLKKGFRRPNVLLSLNKIASLVKDVEASLVHLFQAKERWVFMDVGAATGGESSSYIVVEKSRHLASISRSLDEEDLVGVDENKKKLHEWLSSNELQRDVIVVHGMGGLGKTALAADVYRSEKEKFECHAWVSISQTYSIKAVLKCLINELDEKKSIRGNISDMDTGGLQDELKKFLKDQKYLIVLDDVWVPEAVNDLFGALVSNLSRSRVLVTTRIDGVAHLAFPDKRITLKPLSEQESWELFCRTAFPRDKDNECPAELMTLAKQIVSKCQGIPLAIVSVGRVLFVCEKTEEEFKRIHNQLDWELVNNPSLEHVRNILYLSYIYLPTHLKSCFLYCSLFPEDYLFTRKRLVRWWIAEGFVEKRGISTMEEVAEGYIKELVYRNMLQLVQKNSFGRMKSFRMHDILHELAVDLCRRECFGHSYNSKNKHEEFLEKDERRMVIHKLDKDVNQAISSEWSRLRSFVTLERNMSSPNLLTLVEGKCRYMSVLELIGLPKDNIPNVIGDLFNLKHLSLRDSMVKFLPNSIEKLSNLMTLDLCKSEIQELPGGIVKLKKLRHLFAEKLNGKFWRDFQWSTVGRYFEDLCESLCQMEYLSLLNIAASDEEEVLQLNGLKWLHPNVKKLRLIGRLAQTGLLSCAPEAGSHSLCSLCLFWSQLAEDPLPSLSRWSNLTDFRLTRAYLGEQLVFLPGWFPRLKTLYLVDMPNLKRLKIHQGSITSLEELHLINLRGMTEVPSDIIFLLPTLKYLYFLEITWDFFTALRRSRIGSIRWRYSLASDARL</sequence>
<dbReference type="SUPFAM" id="SSF52540">
    <property type="entry name" value="P-loop containing nucleoside triphosphate hydrolases"/>
    <property type="match status" value="1"/>
</dbReference>
<dbReference type="OMA" id="YFLEITW"/>
<dbReference type="FunFam" id="3.40.50.300:FF:001091">
    <property type="entry name" value="Probable disease resistance protein At1g61300"/>
    <property type="match status" value="1"/>
</dbReference>
<dbReference type="EMBL" id="AP018881">
    <property type="protein sequence ID" value="BBF90006.1"/>
    <property type="molecule type" value="Genomic_DNA"/>
</dbReference>
<evidence type="ECO:0000259" key="8">
    <source>
        <dbReference type="Pfam" id="PF18052"/>
    </source>
</evidence>
<dbReference type="InterPro" id="IPR002182">
    <property type="entry name" value="NB-ARC"/>
</dbReference>
<dbReference type="PRINTS" id="PR00364">
    <property type="entry name" value="DISEASERSIST"/>
</dbReference>
<dbReference type="Gene3D" id="1.10.8.430">
    <property type="entry name" value="Helical domain of apoptotic protease-activating factors"/>
    <property type="match status" value="1"/>
</dbReference>
<dbReference type="FunFam" id="1.10.10.10:FF:000322">
    <property type="entry name" value="Probable disease resistance protein At1g63360"/>
    <property type="match status" value="1"/>
</dbReference>
<evidence type="ECO:0000313" key="14">
    <source>
        <dbReference type="Proteomes" id="UP000008022"/>
    </source>
</evidence>
<dbReference type="Gene3D" id="3.40.50.300">
    <property type="entry name" value="P-loop containing nucleotide triphosphate hydrolases"/>
    <property type="match status" value="1"/>
</dbReference>
<evidence type="ECO:0000313" key="11">
    <source>
        <dbReference type="EMBL" id="BBF90006.1"/>
    </source>
</evidence>
<dbReference type="InterPro" id="IPR055414">
    <property type="entry name" value="LRR_R13L4/SHOC2-like"/>
</dbReference>
<evidence type="ECO:0000313" key="13">
    <source>
        <dbReference type="EnsemblPlants" id="ORUFI11G24420.1"/>
    </source>
</evidence>
<dbReference type="GO" id="GO:0009626">
    <property type="term" value="P:plant-type hypersensitive response"/>
    <property type="evidence" value="ECO:0007669"/>
    <property type="project" value="UniProtKB-ARBA"/>
</dbReference>
<comment type="similarity">
    <text evidence="1">Belongs to the disease resistance NB-LRR family.</text>
</comment>
<keyword evidence="5" id="KW-0611">Plant defense</keyword>
<dbReference type="Pfam" id="PF00931">
    <property type="entry name" value="NB-ARC"/>
    <property type="match status" value="1"/>
</dbReference>
<keyword evidence="14" id="KW-1185">Reference proteome</keyword>
<gene>
    <name evidence="12" type="primary">ORUFIa0062M19.6</name>
    <name evidence="11" type="synonym">ORUFIa0004E03.31</name>
</gene>
<dbReference type="Gene3D" id="3.80.10.10">
    <property type="entry name" value="Ribonuclease Inhibitor"/>
    <property type="match status" value="1"/>
</dbReference>
<reference evidence="11" key="3">
    <citation type="submission" date="2018-08" db="EMBL/GenBank/DDBJ databases">
        <title>Oryza rufipogon genomic DNA, chromosome 11, BAC clone:ORUFIa0004E03.</title>
        <authorList>
            <person name="Wu J."/>
            <person name="Kanamori H."/>
        </authorList>
    </citation>
    <scope>NUCLEOTIDE SEQUENCE</scope>
    <source>
        <strain evidence="11">W1943</strain>
    </source>
</reference>
<evidence type="ECO:0000259" key="9">
    <source>
        <dbReference type="Pfam" id="PF23559"/>
    </source>
</evidence>
<feature type="domain" description="NB-ARC" evidence="7">
    <location>
        <begin position="186"/>
        <end position="356"/>
    </location>
</feature>
<dbReference type="InterPro" id="IPR027417">
    <property type="entry name" value="P-loop_NTPase"/>
</dbReference>
<dbReference type="STRING" id="4529.A0A0E0RC02"/>
<dbReference type="SUPFAM" id="SSF52058">
    <property type="entry name" value="L domain-like"/>
    <property type="match status" value="1"/>
</dbReference>
<organism evidence="13 14">
    <name type="scientific">Oryza rufipogon</name>
    <name type="common">Brownbeard rice</name>
    <name type="synonym">Asian wild rice</name>
    <dbReference type="NCBI Taxonomy" id="4529"/>
    <lineage>
        <taxon>Eukaryota</taxon>
        <taxon>Viridiplantae</taxon>
        <taxon>Streptophyta</taxon>
        <taxon>Embryophyta</taxon>
        <taxon>Tracheophyta</taxon>
        <taxon>Spermatophyta</taxon>
        <taxon>Magnoliopsida</taxon>
        <taxon>Liliopsida</taxon>
        <taxon>Poales</taxon>
        <taxon>Poaceae</taxon>
        <taxon>BOP clade</taxon>
        <taxon>Oryzoideae</taxon>
        <taxon>Oryzeae</taxon>
        <taxon>Oryzinae</taxon>
        <taxon>Oryza</taxon>
    </lineage>
</organism>
<keyword evidence="6" id="KW-0175">Coiled coil</keyword>
<dbReference type="GO" id="GO:0043531">
    <property type="term" value="F:ADP binding"/>
    <property type="evidence" value="ECO:0007669"/>
    <property type="project" value="InterPro"/>
</dbReference>
<name>A0A0E0RC02_ORYRU</name>
<protein>
    <submittedName>
        <fullName evidence="11">Putative RXO1 disease resistance protein</fullName>
    </submittedName>
</protein>
<proteinExistence type="inferred from homology"/>
<dbReference type="EMBL" id="AP018882">
    <property type="protein sequence ID" value="BBF90014.1"/>
    <property type="molecule type" value="Genomic_DNA"/>
</dbReference>
<dbReference type="HOGENOM" id="CLU_000837_25_4_1"/>
<dbReference type="Gene3D" id="1.10.10.10">
    <property type="entry name" value="Winged helix-like DNA-binding domain superfamily/Winged helix DNA-binding domain"/>
    <property type="match status" value="1"/>
</dbReference>
<dbReference type="Gramene" id="ORUFI11G24420.1">
    <property type="protein sequence ID" value="ORUFI11G24420.1"/>
    <property type="gene ID" value="ORUFI11G24420"/>
</dbReference>
<dbReference type="EnsemblPlants" id="ORUFI11G24420.1">
    <property type="protein sequence ID" value="ORUFI11G24420.1"/>
    <property type="gene ID" value="ORUFI11G24420"/>
</dbReference>
<keyword evidence="3" id="KW-0677">Repeat</keyword>
<evidence type="ECO:0000259" key="10">
    <source>
        <dbReference type="Pfam" id="PF23598"/>
    </source>
</evidence>
<reference evidence="12" key="4">
    <citation type="submission" date="2018-08" db="EMBL/GenBank/DDBJ databases">
        <title>Oryza rufipogon genomic DNA, chromosome 11, BAC clone:ORUFIa0062M19.</title>
        <authorList>
            <person name="Wu J."/>
            <person name="Kanamori H."/>
        </authorList>
    </citation>
    <scope>NUCLEOTIDE SEQUENCE</scope>
    <source>
        <strain evidence="12">W1943</strain>
    </source>
</reference>
<evidence type="ECO:0000313" key="12">
    <source>
        <dbReference type="EMBL" id="BBF90014.1"/>
    </source>
</evidence>
<feature type="domain" description="Disease resistance protein winged helix" evidence="9">
    <location>
        <begin position="444"/>
        <end position="515"/>
    </location>
</feature>
<evidence type="ECO:0000259" key="7">
    <source>
        <dbReference type="Pfam" id="PF00931"/>
    </source>
</evidence>
<dbReference type="Gene3D" id="1.20.5.4130">
    <property type="match status" value="1"/>
</dbReference>
<dbReference type="InterPro" id="IPR032675">
    <property type="entry name" value="LRR_dom_sf"/>
</dbReference>
<reference evidence="14" key="1">
    <citation type="submission" date="2013-06" db="EMBL/GenBank/DDBJ databases">
        <authorList>
            <person name="Zhao Q."/>
        </authorList>
    </citation>
    <scope>NUCLEOTIDE SEQUENCE</scope>
    <source>
        <strain evidence="14">cv. W1943</strain>
    </source>
</reference>
<evidence type="ECO:0000256" key="3">
    <source>
        <dbReference type="ARBA" id="ARBA00022737"/>
    </source>
</evidence>
<evidence type="ECO:0000256" key="5">
    <source>
        <dbReference type="ARBA" id="ARBA00022821"/>
    </source>
</evidence>
<evidence type="ECO:0000256" key="4">
    <source>
        <dbReference type="ARBA" id="ARBA00022741"/>
    </source>
</evidence>
<dbReference type="Pfam" id="PF23559">
    <property type="entry name" value="WHD_DRP"/>
    <property type="match status" value="1"/>
</dbReference>
<dbReference type="InterPro" id="IPR058922">
    <property type="entry name" value="WHD_DRP"/>
</dbReference>
<dbReference type="PANTHER" id="PTHR23155">
    <property type="entry name" value="DISEASE RESISTANCE PROTEIN RP"/>
    <property type="match status" value="1"/>
</dbReference>
<evidence type="ECO:0000256" key="1">
    <source>
        <dbReference type="ARBA" id="ARBA00008894"/>
    </source>
</evidence>
<accession>A0A0E0RC02</accession>
<dbReference type="GO" id="GO:0042742">
    <property type="term" value="P:defense response to bacterium"/>
    <property type="evidence" value="ECO:0007669"/>
    <property type="project" value="UniProtKB-ARBA"/>
</dbReference>
<reference evidence="13" key="2">
    <citation type="submission" date="2015-06" db="UniProtKB">
        <authorList>
            <consortium name="EnsemblPlants"/>
        </authorList>
    </citation>
    <scope>IDENTIFICATION</scope>
</reference>
<dbReference type="Pfam" id="PF18052">
    <property type="entry name" value="Rx_N"/>
    <property type="match status" value="1"/>
</dbReference>
<dbReference type="InterPro" id="IPR044974">
    <property type="entry name" value="Disease_R_plants"/>
</dbReference>
<keyword evidence="2" id="KW-0433">Leucine-rich repeat</keyword>
<dbReference type="Proteomes" id="UP000008022">
    <property type="component" value="Unassembled WGS sequence"/>
</dbReference>
<dbReference type="InterPro" id="IPR041118">
    <property type="entry name" value="Rx_N"/>
</dbReference>
<dbReference type="Pfam" id="PF23598">
    <property type="entry name" value="LRR_14"/>
    <property type="match status" value="1"/>
</dbReference>
<feature type="domain" description="Disease resistance R13L4/SHOC-2-like LRR" evidence="10">
    <location>
        <begin position="565"/>
        <end position="666"/>
    </location>
</feature>
<keyword evidence="4" id="KW-0547">Nucleotide-binding</keyword>
<dbReference type="AlphaFoldDB" id="A0A0E0RC02"/>
<evidence type="ECO:0000256" key="6">
    <source>
        <dbReference type="ARBA" id="ARBA00023054"/>
    </source>
</evidence>
<evidence type="ECO:0000256" key="2">
    <source>
        <dbReference type="ARBA" id="ARBA00022614"/>
    </source>
</evidence>
<dbReference type="InterPro" id="IPR042197">
    <property type="entry name" value="Apaf_helical"/>
</dbReference>
<dbReference type="eggNOG" id="KOG4658">
    <property type="taxonomic scope" value="Eukaryota"/>
</dbReference>
<dbReference type="PANTHER" id="PTHR23155:SF1098">
    <property type="entry name" value="OS11G0678400 PROTEIN"/>
    <property type="match status" value="1"/>
</dbReference>